<proteinExistence type="predicted"/>
<evidence type="ECO:0000313" key="2">
    <source>
        <dbReference type="Proteomes" id="UP000243686"/>
    </source>
</evidence>
<dbReference type="AlphaFoldDB" id="A0A1S8WMM9"/>
<name>A0A1S8WMM9_OPIVI</name>
<dbReference type="EMBL" id="KV903201">
    <property type="protein sequence ID" value="OON15624.1"/>
    <property type="molecule type" value="Genomic_DNA"/>
</dbReference>
<evidence type="ECO:0000313" key="1">
    <source>
        <dbReference type="EMBL" id="OON15624.1"/>
    </source>
</evidence>
<sequence>MRSYTSTISPCTHNPADRLLYVEGKTSEAEDRKVLNSLADDMLICSITLEKLQYPSDLNSCRTIGVIVTRLPSNMQIEWLNLAAKSVKFRPDKTFDELANLTSDNAGAEASQQM</sequence>
<reference evidence="1 2" key="1">
    <citation type="submission" date="2015-03" db="EMBL/GenBank/DDBJ databases">
        <title>Draft genome of the nematode, Opisthorchis viverrini.</title>
        <authorList>
            <person name="Mitreva M."/>
        </authorList>
    </citation>
    <scope>NUCLEOTIDE SEQUENCE [LARGE SCALE GENOMIC DNA]</scope>
    <source>
        <strain evidence="1">Khon Kaen</strain>
    </source>
</reference>
<organism evidence="1 2">
    <name type="scientific">Opisthorchis viverrini</name>
    <name type="common">Southeast Asian liver fluke</name>
    <dbReference type="NCBI Taxonomy" id="6198"/>
    <lineage>
        <taxon>Eukaryota</taxon>
        <taxon>Metazoa</taxon>
        <taxon>Spiralia</taxon>
        <taxon>Lophotrochozoa</taxon>
        <taxon>Platyhelminthes</taxon>
        <taxon>Trematoda</taxon>
        <taxon>Digenea</taxon>
        <taxon>Opisthorchiida</taxon>
        <taxon>Opisthorchiata</taxon>
        <taxon>Opisthorchiidae</taxon>
        <taxon>Opisthorchis</taxon>
    </lineage>
</organism>
<keyword evidence="2" id="KW-1185">Reference proteome</keyword>
<dbReference type="Proteomes" id="UP000243686">
    <property type="component" value="Unassembled WGS sequence"/>
</dbReference>
<gene>
    <name evidence="1" type="ORF">X801_08568</name>
</gene>
<accession>A0A1S8WMM9</accession>
<protein>
    <submittedName>
        <fullName evidence="1">Uncharacterized protein</fullName>
    </submittedName>
</protein>